<gene>
    <name evidence="2" type="ORF">ACMD2_26413</name>
</gene>
<evidence type="ECO:0000313" key="2">
    <source>
        <dbReference type="EMBL" id="OAY67112.1"/>
    </source>
</evidence>
<proteinExistence type="predicted"/>
<protein>
    <submittedName>
        <fullName evidence="2">Uncharacterized protein</fullName>
    </submittedName>
</protein>
<sequence>MDHNNATERGQRDRDVERREDMEVVETKQQPDPAERAIGITGFMNRWDAVKAWAKLASMNFRPPESW</sequence>
<organism evidence="2 3">
    <name type="scientific">Ananas comosus</name>
    <name type="common">Pineapple</name>
    <name type="synonym">Ananas ananas</name>
    <dbReference type="NCBI Taxonomy" id="4615"/>
    <lineage>
        <taxon>Eukaryota</taxon>
        <taxon>Viridiplantae</taxon>
        <taxon>Streptophyta</taxon>
        <taxon>Embryophyta</taxon>
        <taxon>Tracheophyta</taxon>
        <taxon>Spermatophyta</taxon>
        <taxon>Magnoliopsida</taxon>
        <taxon>Liliopsida</taxon>
        <taxon>Poales</taxon>
        <taxon>Bromeliaceae</taxon>
        <taxon>Bromelioideae</taxon>
        <taxon>Ananas</taxon>
    </lineage>
</organism>
<accession>A0A199UQL1</accession>
<name>A0A199UQL1_ANACO</name>
<feature type="region of interest" description="Disordered" evidence="1">
    <location>
        <begin position="1"/>
        <end position="33"/>
    </location>
</feature>
<comment type="caution">
    <text evidence="2">The sequence shown here is derived from an EMBL/GenBank/DDBJ whole genome shotgun (WGS) entry which is preliminary data.</text>
</comment>
<dbReference type="EMBL" id="LSRQ01005686">
    <property type="protein sequence ID" value="OAY67112.1"/>
    <property type="molecule type" value="Genomic_DNA"/>
</dbReference>
<evidence type="ECO:0000256" key="1">
    <source>
        <dbReference type="SAM" id="MobiDB-lite"/>
    </source>
</evidence>
<dbReference type="AlphaFoldDB" id="A0A199UQL1"/>
<feature type="compositionally biased region" description="Basic and acidic residues" evidence="1">
    <location>
        <begin position="1"/>
        <end position="26"/>
    </location>
</feature>
<reference evidence="2 3" key="1">
    <citation type="journal article" date="2016" name="DNA Res.">
        <title>The draft genome of MD-2 pineapple using hybrid error correction of long reads.</title>
        <authorList>
            <person name="Redwan R.M."/>
            <person name="Saidin A."/>
            <person name="Kumar S.V."/>
        </authorList>
    </citation>
    <scope>NUCLEOTIDE SEQUENCE [LARGE SCALE GENOMIC DNA]</scope>
    <source>
        <strain evidence="3">cv. MD2</strain>
        <tissue evidence="2">Leaf</tissue>
    </source>
</reference>
<evidence type="ECO:0000313" key="3">
    <source>
        <dbReference type="Proteomes" id="UP000092600"/>
    </source>
</evidence>
<dbReference type="Proteomes" id="UP000092600">
    <property type="component" value="Unassembled WGS sequence"/>
</dbReference>